<evidence type="ECO:0000313" key="10">
    <source>
        <dbReference type="EMBL" id="OAY39693.1"/>
    </source>
</evidence>
<evidence type="ECO:0000256" key="4">
    <source>
        <dbReference type="ARBA" id="ARBA00022741"/>
    </source>
</evidence>
<dbReference type="GO" id="GO:0000307">
    <property type="term" value="C:cyclin-dependent protein kinase holoenzyme complex"/>
    <property type="evidence" value="ECO:0000318"/>
    <property type="project" value="GO_Central"/>
</dbReference>
<evidence type="ECO:0000256" key="6">
    <source>
        <dbReference type="ARBA" id="ARBA00022840"/>
    </source>
</evidence>
<accession>A0A2C9V6Q9</accession>
<reference evidence="11" key="1">
    <citation type="journal article" date="2016" name="Nat. Biotechnol.">
        <title>Sequencing wild and cultivated cassava and related species reveals extensive interspecific hybridization and genetic diversity.</title>
        <authorList>
            <person name="Bredeson J.V."/>
            <person name="Lyons J.B."/>
            <person name="Prochnik S.E."/>
            <person name="Wu G.A."/>
            <person name="Ha C.M."/>
            <person name="Edsinger-Gonzales E."/>
            <person name="Grimwood J."/>
            <person name="Schmutz J."/>
            <person name="Rabbi I.Y."/>
            <person name="Egesi C."/>
            <person name="Nauluvula P."/>
            <person name="Lebot V."/>
            <person name="Ndunguru J."/>
            <person name="Mkamilo G."/>
            <person name="Bart R.S."/>
            <person name="Setter T.L."/>
            <person name="Gleadow R.M."/>
            <person name="Kulakow P."/>
            <person name="Ferguson M.E."/>
            <person name="Rounsley S."/>
            <person name="Rokhsar D.S."/>
        </authorList>
    </citation>
    <scope>NUCLEOTIDE SEQUENCE [LARGE SCALE GENOMIC DNA]</scope>
    <source>
        <strain evidence="11">cv. AM560-2</strain>
    </source>
</reference>
<keyword evidence="11" id="KW-1185">Reference proteome</keyword>
<dbReference type="PANTHER" id="PTHR24056">
    <property type="entry name" value="CELL DIVISION PROTEIN KINASE"/>
    <property type="match status" value="1"/>
</dbReference>
<dbReference type="Proteomes" id="UP000091857">
    <property type="component" value="Chromosome 10"/>
</dbReference>
<dbReference type="PROSITE" id="PS50011">
    <property type="entry name" value="PROTEIN_KINASE_DOM"/>
    <property type="match status" value="1"/>
</dbReference>
<dbReference type="SMART" id="SM00220">
    <property type="entry name" value="S_TKc"/>
    <property type="match status" value="1"/>
</dbReference>
<dbReference type="InterPro" id="IPR011009">
    <property type="entry name" value="Kinase-like_dom_sf"/>
</dbReference>
<keyword evidence="6 7" id="KW-0067">ATP-binding</keyword>
<gene>
    <name evidence="10" type="ORF">MANES_10G115500v8</name>
</gene>
<evidence type="ECO:0000313" key="11">
    <source>
        <dbReference type="Proteomes" id="UP000091857"/>
    </source>
</evidence>
<protein>
    <recommendedName>
        <fullName evidence="9">Protein kinase domain-containing protein</fullName>
    </recommendedName>
</protein>
<feature type="compositionally biased region" description="Polar residues" evidence="8">
    <location>
        <begin position="49"/>
        <end position="71"/>
    </location>
</feature>
<organism evidence="10 11">
    <name type="scientific">Manihot esculenta</name>
    <name type="common">Cassava</name>
    <name type="synonym">Jatropha manihot</name>
    <dbReference type="NCBI Taxonomy" id="3983"/>
    <lineage>
        <taxon>Eukaryota</taxon>
        <taxon>Viridiplantae</taxon>
        <taxon>Streptophyta</taxon>
        <taxon>Embryophyta</taxon>
        <taxon>Tracheophyta</taxon>
        <taxon>Spermatophyta</taxon>
        <taxon>Magnoliopsida</taxon>
        <taxon>eudicotyledons</taxon>
        <taxon>Gunneridae</taxon>
        <taxon>Pentapetalae</taxon>
        <taxon>rosids</taxon>
        <taxon>fabids</taxon>
        <taxon>Malpighiales</taxon>
        <taxon>Euphorbiaceae</taxon>
        <taxon>Crotonoideae</taxon>
        <taxon>Manihoteae</taxon>
        <taxon>Manihot</taxon>
    </lineage>
</organism>
<dbReference type="GO" id="GO:0032968">
    <property type="term" value="P:positive regulation of transcription elongation by RNA polymerase II"/>
    <property type="evidence" value="ECO:0000318"/>
    <property type="project" value="GO_Central"/>
</dbReference>
<comment type="similarity">
    <text evidence="1">Belongs to the protein kinase superfamily. CMGC Ser/Thr protein kinase family. CDC2/CDKX subfamily.</text>
</comment>
<evidence type="ECO:0000256" key="7">
    <source>
        <dbReference type="PROSITE-ProRule" id="PRU10141"/>
    </source>
</evidence>
<evidence type="ECO:0000256" key="8">
    <source>
        <dbReference type="SAM" id="MobiDB-lite"/>
    </source>
</evidence>
<feature type="region of interest" description="Disordered" evidence="8">
    <location>
        <begin position="419"/>
        <end position="558"/>
    </location>
</feature>
<dbReference type="SUPFAM" id="SSF56112">
    <property type="entry name" value="Protein kinase-like (PK-like)"/>
    <property type="match status" value="1"/>
</dbReference>
<feature type="region of interest" description="Disordered" evidence="8">
    <location>
        <begin position="1"/>
        <end position="83"/>
    </location>
</feature>
<dbReference type="OrthoDB" id="779276at2759"/>
<dbReference type="Gene3D" id="3.30.200.20">
    <property type="entry name" value="Phosphorylase Kinase, domain 1"/>
    <property type="match status" value="1"/>
</dbReference>
<dbReference type="InterPro" id="IPR050108">
    <property type="entry name" value="CDK"/>
</dbReference>
<dbReference type="OMA" id="NMKACAR"/>
<dbReference type="EMBL" id="CM004396">
    <property type="protein sequence ID" value="OAY39693.1"/>
    <property type="molecule type" value="Genomic_DNA"/>
</dbReference>
<dbReference type="PROSITE" id="PS00108">
    <property type="entry name" value="PROTEIN_KINASE_ST"/>
    <property type="match status" value="1"/>
</dbReference>
<comment type="caution">
    <text evidence="10">The sequence shown here is derived from an EMBL/GenBank/DDBJ whole genome shotgun (WGS) entry which is preliminary data.</text>
</comment>
<keyword evidence="3" id="KW-0808">Transferase</keyword>
<evidence type="ECO:0000256" key="5">
    <source>
        <dbReference type="ARBA" id="ARBA00022777"/>
    </source>
</evidence>
<feature type="domain" description="Protein kinase" evidence="9">
    <location>
        <begin position="129"/>
        <end position="413"/>
    </location>
</feature>
<feature type="compositionally biased region" description="Basic and acidic residues" evidence="8">
    <location>
        <begin position="678"/>
        <end position="692"/>
    </location>
</feature>
<evidence type="ECO:0000256" key="3">
    <source>
        <dbReference type="ARBA" id="ARBA00022679"/>
    </source>
</evidence>
<keyword evidence="5" id="KW-0418">Kinase</keyword>
<feature type="region of interest" description="Disordered" evidence="8">
    <location>
        <begin position="678"/>
        <end position="708"/>
    </location>
</feature>
<dbReference type="PANTHER" id="PTHR24056:SF397">
    <property type="entry name" value="OS11G0242500 PROTEIN"/>
    <property type="match status" value="1"/>
</dbReference>
<dbReference type="InterPro" id="IPR008271">
    <property type="entry name" value="Ser/Thr_kinase_AS"/>
</dbReference>
<dbReference type="GO" id="GO:0005524">
    <property type="term" value="F:ATP binding"/>
    <property type="evidence" value="ECO:0007669"/>
    <property type="project" value="UniProtKB-UniRule"/>
</dbReference>
<keyword evidence="2" id="KW-0723">Serine/threonine-protein kinase</keyword>
<dbReference type="PROSITE" id="PS00107">
    <property type="entry name" value="PROTEIN_KINASE_ATP"/>
    <property type="match status" value="1"/>
</dbReference>
<sequence length="708" mass="77976">MGCICSKGSRANDYVENNAPRKETTKSSKRTVSSSKRDEAVVEVDGSVNDATASLISNQPRNNNGGSTSVSSDEDQKKSAEAGAQKVTRLLSLPNGEKGAQVVAGWPSWLTSVAGEAINGWVPRRADSFEKLDKVGQGTYSSVYKARDLDTNKIVALKKVRFANMDPDSVRFMAREIIILRRLDHPNVMKLEGIITSKMSGSLYLIFEYMEHDLAGLLATPGVKFTEPQIKCYMQQLLRGLEHCHSRGVLHRDIKGSNLLLDLNGNLKIGDFGLATFFCTPQKQPLTSRVVTLWYRPPELLLGATSYGVSVDLWSTGCILAEMFAGRPIMPGRTEVEQLHKIFKLCGSPSEEYWKRSKLPHATIFKPQQPYKRCVADAYKDFPSSALALLDVLLAIEPEDRGTAVSALDSEFFTTNPLPCDPSSLPKYPPSKDFDMKARDNDARRRRGGKGRAHETTKKNGGSRAVPAPDANAELPASIQKRKGQSNPKSISEQYNPQQGGGSDLPVEPPEGTAKHVYPHSGQSIHHPMNNGSGSLNVNENETPGAPSQSFVSPKNTGDLRTQRSFVQRGAAQLSRFSNSVAVRGISQLDNGSATTANPHWPEDRFDPRYTHLDDSSHHLLSRPKFSNKDGRPSGLESARVYFQKKGRMHYSGPLMAAGGNVEDMLKEHEKQIREAVRKARTDKTKTNKDYSEVGQTESLLYYGKSGR</sequence>
<dbReference type="GO" id="GO:0008353">
    <property type="term" value="F:RNA polymerase II CTD heptapeptide repeat kinase activity"/>
    <property type="evidence" value="ECO:0000318"/>
    <property type="project" value="GO_Central"/>
</dbReference>
<dbReference type="Gramene" id="Manes.10G115500.1.v8.1">
    <property type="protein sequence ID" value="Manes.10G115500.1.v8.1.CDS"/>
    <property type="gene ID" value="Manes.10G115500.v8.1"/>
</dbReference>
<dbReference type="STRING" id="3983.A0A2C9V6Q9"/>
<dbReference type="Gene3D" id="1.10.510.10">
    <property type="entry name" value="Transferase(Phosphotransferase) domain 1"/>
    <property type="match status" value="1"/>
</dbReference>
<dbReference type="CDD" id="cd07840">
    <property type="entry name" value="STKc_CDK9_like"/>
    <property type="match status" value="1"/>
</dbReference>
<evidence type="ECO:0000259" key="9">
    <source>
        <dbReference type="PROSITE" id="PS50011"/>
    </source>
</evidence>
<name>A0A2C9V6Q9_MANES</name>
<keyword evidence="4 7" id="KW-0547">Nucleotide-binding</keyword>
<dbReference type="GO" id="GO:0005634">
    <property type="term" value="C:nucleus"/>
    <property type="evidence" value="ECO:0000318"/>
    <property type="project" value="GO_Central"/>
</dbReference>
<dbReference type="Pfam" id="PF00069">
    <property type="entry name" value="Pkinase"/>
    <property type="match status" value="1"/>
</dbReference>
<feature type="compositionally biased region" description="Polar residues" evidence="8">
    <location>
        <begin position="485"/>
        <end position="498"/>
    </location>
</feature>
<dbReference type="FunFam" id="1.10.510.10:FF:000043">
    <property type="entry name" value="probable serine/threonine-protein kinase At1g54610"/>
    <property type="match status" value="1"/>
</dbReference>
<feature type="binding site" evidence="7">
    <location>
        <position position="158"/>
    </location>
    <ligand>
        <name>ATP</name>
        <dbReference type="ChEBI" id="CHEBI:30616"/>
    </ligand>
</feature>
<feature type="compositionally biased region" description="Basic and acidic residues" evidence="8">
    <location>
        <begin position="430"/>
        <end position="443"/>
    </location>
</feature>
<dbReference type="InterPro" id="IPR017441">
    <property type="entry name" value="Protein_kinase_ATP_BS"/>
</dbReference>
<evidence type="ECO:0000256" key="2">
    <source>
        <dbReference type="ARBA" id="ARBA00022527"/>
    </source>
</evidence>
<proteinExistence type="inferred from homology"/>
<feature type="compositionally biased region" description="Polar residues" evidence="8">
    <location>
        <begin position="530"/>
        <end position="558"/>
    </location>
</feature>
<evidence type="ECO:0000256" key="1">
    <source>
        <dbReference type="ARBA" id="ARBA00006485"/>
    </source>
</evidence>
<dbReference type="AlphaFoldDB" id="A0A2C9V6Q9"/>
<dbReference type="FunFam" id="3.30.200.20:FF:000021">
    <property type="entry name" value="probable serine/threonine-protein kinase At1g54610"/>
    <property type="match status" value="1"/>
</dbReference>
<dbReference type="InterPro" id="IPR000719">
    <property type="entry name" value="Prot_kinase_dom"/>
</dbReference>